<dbReference type="SUPFAM" id="SSF158446">
    <property type="entry name" value="IVS-encoded protein-like"/>
    <property type="match status" value="1"/>
</dbReference>
<dbReference type="Pfam" id="PF05635">
    <property type="entry name" value="23S_rRNA_IVP"/>
    <property type="match status" value="1"/>
</dbReference>
<evidence type="ECO:0000313" key="1">
    <source>
        <dbReference type="EMBL" id="OGD66852.1"/>
    </source>
</evidence>
<dbReference type="InterPro" id="IPR012657">
    <property type="entry name" value="23S_rRNA-intervening_sequence"/>
</dbReference>
<comment type="caution">
    <text evidence="1">The sequence shown here is derived from an EMBL/GenBank/DDBJ whole genome shotgun (WGS) entry which is preliminary data.</text>
</comment>
<dbReference type="EMBL" id="MFAE01000013">
    <property type="protein sequence ID" value="OGD66852.1"/>
    <property type="molecule type" value="Genomic_DNA"/>
</dbReference>
<accession>A0A1F5EHE5</accession>
<sequence>MSISKSFKDSIVWQKSIELSVNIYNVTENFNESEKFGLISQMRRCAVSIPSNIAEGSKRKTNKDFAQFLRIASGSAAELETQIIIAQRIYLNIEFKEISSLLLEIQKMLTVIIRKIN</sequence>
<reference evidence="1 2" key="1">
    <citation type="journal article" date="2016" name="Nat. Commun.">
        <title>Thousands of microbial genomes shed light on interconnected biogeochemical processes in an aquifer system.</title>
        <authorList>
            <person name="Anantharaman K."/>
            <person name="Brown C.T."/>
            <person name="Hug L.A."/>
            <person name="Sharon I."/>
            <person name="Castelle C.J."/>
            <person name="Probst A.J."/>
            <person name="Thomas B.C."/>
            <person name="Singh A."/>
            <person name="Wilkins M.J."/>
            <person name="Karaoz U."/>
            <person name="Brodie E.L."/>
            <person name="Williams K.H."/>
            <person name="Hubbard S.S."/>
            <person name="Banfield J.F."/>
        </authorList>
    </citation>
    <scope>NUCLEOTIDE SEQUENCE [LARGE SCALE GENOMIC DNA]</scope>
</reference>
<name>A0A1F5EHE5_9BACT</name>
<dbReference type="Proteomes" id="UP000179003">
    <property type="component" value="Unassembled WGS sequence"/>
</dbReference>
<dbReference type="PANTHER" id="PTHR38471:SF2">
    <property type="entry name" value="FOUR HELIX BUNDLE PROTEIN"/>
    <property type="match status" value="1"/>
</dbReference>
<dbReference type="Gene3D" id="1.20.1440.60">
    <property type="entry name" value="23S rRNA-intervening sequence"/>
    <property type="match status" value="1"/>
</dbReference>
<dbReference type="NCBIfam" id="TIGR02436">
    <property type="entry name" value="four helix bundle protein"/>
    <property type="match status" value="1"/>
</dbReference>
<dbReference type="CDD" id="cd16377">
    <property type="entry name" value="23S_rRNA_IVP_like"/>
    <property type="match status" value="1"/>
</dbReference>
<proteinExistence type="predicted"/>
<evidence type="ECO:0000313" key="2">
    <source>
        <dbReference type="Proteomes" id="UP000179003"/>
    </source>
</evidence>
<dbReference type="STRING" id="1797582.A2442_02370"/>
<protein>
    <submittedName>
        <fullName evidence="1">Four helix bundle protein</fullName>
    </submittedName>
</protein>
<dbReference type="PANTHER" id="PTHR38471">
    <property type="entry name" value="FOUR HELIX BUNDLE PROTEIN"/>
    <property type="match status" value="1"/>
</dbReference>
<gene>
    <name evidence="1" type="ORF">A2442_02370</name>
</gene>
<dbReference type="AlphaFoldDB" id="A0A1F5EHE5"/>
<dbReference type="InterPro" id="IPR036583">
    <property type="entry name" value="23S_rRNA_IVS_sf"/>
</dbReference>
<organism evidence="1 2">
    <name type="scientific">Candidatus Campbellbacteria bacterium RIFOXYC2_FULL_35_25</name>
    <dbReference type="NCBI Taxonomy" id="1797582"/>
    <lineage>
        <taxon>Bacteria</taxon>
        <taxon>Candidatus Campbelliibacteriota</taxon>
    </lineage>
</organism>